<gene>
    <name evidence="7" type="ORF">EZS27_017487</name>
</gene>
<reference evidence="7" key="1">
    <citation type="submission" date="2019-03" db="EMBL/GenBank/DDBJ databases">
        <title>Single cell metagenomics reveals metabolic interactions within the superorganism composed of flagellate Streblomastix strix and complex community of Bacteroidetes bacteria on its surface.</title>
        <authorList>
            <person name="Treitli S.C."/>
            <person name="Kolisko M."/>
            <person name="Husnik F."/>
            <person name="Keeling P."/>
            <person name="Hampl V."/>
        </authorList>
    </citation>
    <scope>NUCLEOTIDE SEQUENCE</scope>
    <source>
        <strain evidence="7">STM</strain>
    </source>
</reference>
<evidence type="ECO:0000256" key="2">
    <source>
        <dbReference type="ARBA" id="ARBA00013090"/>
    </source>
</evidence>
<comment type="caution">
    <text evidence="7">The sequence shown here is derived from an EMBL/GenBank/DDBJ whole genome shotgun (WGS) entry which is preliminary data.</text>
</comment>
<comment type="catalytic activity">
    <reaction evidence="1">
        <text>L-glutamate = D-glutamate</text>
        <dbReference type="Rhea" id="RHEA:12813"/>
        <dbReference type="ChEBI" id="CHEBI:29985"/>
        <dbReference type="ChEBI" id="CHEBI:29986"/>
        <dbReference type="EC" id="5.1.1.3"/>
    </reaction>
</comment>
<dbReference type="PANTHER" id="PTHR21198">
    <property type="entry name" value="GLUTAMATE RACEMASE"/>
    <property type="match status" value="1"/>
</dbReference>
<organism evidence="7">
    <name type="scientific">termite gut metagenome</name>
    <dbReference type="NCBI Taxonomy" id="433724"/>
    <lineage>
        <taxon>unclassified sequences</taxon>
        <taxon>metagenomes</taxon>
        <taxon>organismal metagenomes</taxon>
    </lineage>
</organism>
<dbReference type="GO" id="GO:0071555">
    <property type="term" value="P:cell wall organization"/>
    <property type="evidence" value="ECO:0007669"/>
    <property type="project" value="UniProtKB-KW"/>
</dbReference>
<dbReference type="AlphaFoldDB" id="A0A5J4RJU4"/>
<dbReference type="PROSITE" id="PS00923">
    <property type="entry name" value="ASP_GLU_RACEMASE_1"/>
    <property type="match status" value="1"/>
</dbReference>
<evidence type="ECO:0000256" key="4">
    <source>
        <dbReference type="ARBA" id="ARBA00022984"/>
    </source>
</evidence>
<dbReference type="HAMAP" id="MF_00258">
    <property type="entry name" value="Glu_racemase"/>
    <property type="match status" value="1"/>
</dbReference>
<evidence type="ECO:0000256" key="6">
    <source>
        <dbReference type="ARBA" id="ARBA00023316"/>
    </source>
</evidence>
<dbReference type="PANTHER" id="PTHR21198:SF2">
    <property type="entry name" value="GLUTAMATE RACEMASE"/>
    <property type="match status" value="1"/>
</dbReference>
<keyword evidence="3" id="KW-0133">Cell shape</keyword>
<keyword evidence="4" id="KW-0573">Peptidoglycan synthesis</keyword>
<sequence length="287" mass="31995">MNPRKPITKKELPQTAGPIGVFDSGYGGLTILSKIREVLPEYDYIYLGDNARSPYGARSFEIVYEFTLQAVNKLFEMGCHLIILACNTASAKALRSIQMKDLPAIDPSRRVLGVIRPTVESIGAITQSKHIGVLATVGTIKSESYPLEINKLFPDIQVSSEACPMWVSIVENNETYSQGADYFVQRHVDNLLHKDPQIDTIILGCTHYPLLIHKIRQYVPEGIRVVSQGEYVAASLKEYLYRHPEMNEKCTRGGNCVFYTTEAEEKFSESASGFLNSGVDVHKMTLG</sequence>
<dbReference type="GO" id="GO:0009252">
    <property type="term" value="P:peptidoglycan biosynthetic process"/>
    <property type="evidence" value="ECO:0007669"/>
    <property type="project" value="UniProtKB-KW"/>
</dbReference>
<dbReference type="GO" id="GO:0008881">
    <property type="term" value="F:glutamate racemase activity"/>
    <property type="evidence" value="ECO:0007669"/>
    <property type="project" value="UniProtKB-EC"/>
</dbReference>
<dbReference type="InterPro" id="IPR001920">
    <property type="entry name" value="Asp/Glu_race"/>
</dbReference>
<proteinExistence type="inferred from homology"/>
<protein>
    <recommendedName>
        <fullName evidence="2">glutamate racemase</fullName>
        <ecNumber evidence="2">5.1.1.3</ecNumber>
    </recommendedName>
</protein>
<keyword evidence="6" id="KW-0961">Cell wall biogenesis/degradation</keyword>
<dbReference type="InterPro" id="IPR004391">
    <property type="entry name" value="Glu_race"/>
</dbReference>
<dbReference type="InterPro" id="IPR015942">
    <property type="entry name" value="Asp/Glu/hydantoin_racemase"/>
</dbReference>
<evidence type="ECO:0000256" key="3">
    <source>
        <dbReference type="ARBA" id="ARBA00022960"/>
    </source>
</evidence>
<keyword evidence="5 7" id="KW-0413">Isomerase</keyword>
<dbReference type="NCBIfam" id="TIGR00067">
    <property type="entry name" value="glut_race"/>
    <property type="match status" value="1"/>
</dbReference>
<dbReference type="SUPFAM" id="SSF53681">
    <property type="entry name" value="Aspartate/glutamate racemase"/>
    <property type="match status" value="2"/>
</dbReference>
<dbReference type="Gene3D" id="3.40.50.1860">
    <property type="match status" value="2"/>
</dbReference>
<dbReference type="EMBL" id="SNRY01001028">
    <property type="protein sequence ID" value="KAA6334157.1"/>
    <property type="molecule type" value="Genomic_DNA"/>
</dbReference>
<name>A0A5J4RJU4_9ZZZZ</name>
<dbReference type="GO" id="GO:0008360">
    <property type="term" value="P:regulation of cell shape"/>
    <property type="evidence" value="ECO:0007669"/>
    <property type="project" value="UniProtKB-KW"/>
</dbReference>
<dbReference type="EC" id="5.1.1.3" evidence="2"/>
<dbReference type="FunFam" id="3.40.50.1860:FF:000001">
    <property type="entry name" value="Glutamate racemase"/>
    <property type="match status" value="1"/>
</dbReference>
<evidence type="ECO:0000313" key="7">
    <source>
        <dbReference type="EMBL" id="KAA6334157.1"/>
    </source>
</evidence>
<evidence type="ECO:0000256" key="1">
    <source>
        <dbReference type="ARBA" id="ARBA00001602"/>
    </source>
</evidence>
<dbReference type="InterPro" id="IPR018187">
    <property type="entry name" value="Asp/Glu_racemase_AS_1"/>
</dbReference>
<dbReference type="InterPro" id="IPR033134">
    <property type="entry name" value="Asp/Glu_racemase_AS_2"/>
</dbReference>
<evidence type="ECO:0000256" key="5">
    <source>
        <dbReference type="ARBA" id="ARBA00023235"/>
    </source>
</evidence>
<dbReference type="Pfam" id="PF01177">
    <property type="entry name" value="Asp_Glu_race"/>
    <property type="match status" value="1"/>
</dbReference>
<dbReference type="PROSITE" id="PS00924">
    <property type="entry name" value="ASP_GLU_RACEMASE_2"/>
    <property type="match status" value="1"/>
</dbReference>
<accession>A0A5J4RJU4</accession>